<evidence type="ECO:0000256" key="3">
    <source>
        <dbReference type="SAM" id="SignalP"/>
    </source>
</evidence>
<dbReference type="Gene3D" id="1.10.530.10">
    <property type="match status" value="1"/>
</dbReference>
<comment type="similarity">
    <text evidence="1">Belongs to the transglycosylase Slt family.</text>
</comment>
<dbReference type="GO" id="GO:0004553">
    <property type="term" value="F:hydrolase activity, hydrolyzing O-glycosyl compounds"/>
    <property type="evidence" value="ECO:0007669"/>
    <property type="project" value="InterPro"/>
</dbReference>
<proteinExistence type="inferred from homology"/>
<reference evidence="6" key="1">
    <citation type="submission" date="2010-04" db="EMBL/GenBank/DDBJ databases">
        <title>Complete sequence of Thiomonas intermedia K12.</title>
        <authorList>
            <consortium name="US DOE Joint Genome Institute"/>
            <person name="Lucas S."/>
            <person name="Copeland A."/>
            <person name="Lapidus A."/>
            <person name="Cheng J.-F."/>
            <person name="Bruce D."/>
            <person name="Goodwin L."/>
            <person name="Pitluck S."/>
            <person name="Davenport K."/>
            <person name="Detter J.C."/>
            <person name="Han C."/>
            <person name="Tapia R."/>
            <person name="Land M."/>
            <person name="Hauser L."/>
            <person name="Kyrpides N."/>
            <person name="Ovchinnikova G."/>
            <person name="Kerfeld C.A."/>
            <person name="Cannon G.C."/>
            <person name="Heinhorst S."/>
            <person name="Woyke T."/>
        </authorList>
    </citation>
    <scope>NUCLEOTIDE SEQUENCE [LARGE SCALE GENOMIC DNA]</scope>
    <source>
        <strain evidence="6">K12</strain>
    </source>
</reference>
<dbReference type="CAZy" id="GH23">
    <property type="family name" value="Glycoside Hydrolase Family 23"/>
</dbReference>
<dbReference type="GO" id="GO:0008933">
    <property type="term" value="F:peptidoglycan lytic transglycosylase activity"/>
    <property type="evidence" value="ECO:0007669"/>
    <property type="project" value="InterPro"/>
</dbReference>
<dbReference type="eggNOG" id="COG0741">
    <property type="taxonomic scope" value="Bacteria"/>
</dbReference>
<dbReference type="Gene3D" id="1.25.20.10">
    <property type="entry name" value="Bacterial muramidases"/>
    <property type="match status" value="1"/>
</dbReference>
<dbReference type="Gene3D" id="1.10.1240.20">
    <property type="entry name" value="Lytic transglycosylase, superhelical linker domain"/>
    <property type="match status" value="1"/>
</dbReference>
<evidence type="ECO:0000256" key="1">
    <source>
        <dbReference type="ARBA" id="ARBA00007734"/>
    </source>
</evidence>
<dbReference type="Pfam" id="PF14718">
    <property type="entry name" value="SLT_L"/>
    <property type="match status" value="1"/>
</dbReference>
<sequence length="699" mass="77030">MNRLLPLILRRFARCFGVLGLSVLTPLAMAQSAPIAARAAAPAAQASVSAAPVVMPAMPVIPVDQAQLLLAAQKASQRGDPQPALDALRQLKGTLLEPWVAYWAIKPTLSEATQADFDTFARNYPHTYVLDRLRNDWLLELGKREDWTDFNRVYPHFIMRDDPQVQCYDLQSQFVTQHADVTAQVFKLWMDQRYGGVGCNSAASALLQDGAMPREMLWQRMRRFYEDGRAKQARDLLAPFLPTGSWRILAQTDADAVRYLLDVVRRGSSAAIANDDQRQYLVLALLSMARQDPGQAARLLQDNFSALPARDRAQIWGRIGLSAALGLQPEAARWYARMGQADPAFVPSTTVLEWQVRAALRSQDWALVRSATRTLIDQGDKDLSWRYWHARALEKLGHPIEGRALLAEVANPWDFYGQLATDALGMKVSLPASLPPAPLSVVAQQAARPGLQRSLALFSIDLRNEAVREWNFSLRGLDNQQMQGAAELACQQQLWDRCINTSERVTGGVDIAQRYAMPYREAIGKASAAENVNEAFLYGLIRQESRFIANIKSWVGASGLMQLMPATAKLVARKIGLTDYSHDQIADVGVNVQLGSAYLGGLLQQFDGSEALAAAGYNAGPGRPLRWRNMGLPDQPLLPGAIFAENIPIPETRDYVKRVLANATVYAAILSGKPQSLKARLGDVGSPDAMLASNQGNRP</sequence>
<dbReference type="PANTHER" id="PTHR37423:SF5">
    <property type="entry name" value="SOLUBLE LYTIC MUREIN TRANSGLYCOSYLASE"/>
    <property type="match status" value="1"/>
</dbReference>
<accession>D5X5H0</accession>
<evidence type="ECO:0000259" key="4">
    <source>
        <dbReference type="Pfam" id="PF01464"/>
    </source>
</evidence>
<dbReference type="CDD" id="cd13401">
    <property type="entry name" value="Slt70-like"/>
    <property type="match status" value="1"/>
</dbReference>
<feature type="signal peptide" evidence="3">
    <location>
        <begin position="1"/>
        <end position="30"/>
    </location>
</feature>
<dbReference type="Pfam" id="PF01464">
    <property type="entry name" value="SLT"/>
    <property type="match status" value="1"/>
</dbReference>
<dbReference type="InterPro" id="IPR012289">
    <property type="entry name" value="Lytic_TGlycosylase_superhlx_L"/>
</dbReference>
<dbReference type="STRING" id="75379.Tint_2522"/>
<dbReference type="InterPro" id="IPR000189">
    <property type="entry name" value="Transglyc_AS"/>
</dbReference>
<evidence type="ECO:0000313" key="6">
    <source>
        <dbReference type="EMBL" id="ADG31863.1"/>
    </source>
</evidence>
<feature type="domain" description="Transglycosylase SLT" evidence="4">
    <location>
        <begin position="522"/>
        <end position="628"/>
    </location>
</feature>
<dbReference type="InterPro" id="IPR023346">
    <property type="entry name" value="Lysozyme-like_dom_sf"/>
</dbReference>
<dbReference type="EMBL" id="CP002021">
    <property type="protein sequence ID" value="ADG31863.1"/>
    <property type="molecule type" value="Genomic_DNA"/>
</dbReference>
<dbReference type="InterPro" id="IPR008939">
    <property type="entry name" value="Lytic_TGlycosylase_superhlx_U"/>
</dbReference>
<dbReference type="KEGG" id="tin:Tint_2522"/>
<feature type="domain" description="Lytic transglycosylase superhelical linker" evidence="5">
    <location>
        <begin position="446"/>
        <end position="502"/>
    </location>
</feature>
<dbReference type="HOGENOM" id="CLU_019016_0_0_4"/>
<dbReference type="InterPro" id="IPR008258">
    <property type="entry name" value="Transglycosylase_SLT_dom_1"/>
</dbReference>
<dbReference type="BioCyc" id="TINT75379:TINT_RS12625-MONOMER"/>
<dbReference type="PROSITE" id="PS00922">
    <property type="entry name" value="TRANSGLYCOSYLASE"/>
    <property type="match status" value="1"/>
</dbReference>
<dbReference type="GO" id="GO:0016020">
    <property type="term" value="C:membrane"/>
    <property type="evidence" value="ECO:0007669"/>
    <property type="project" value="InterPro"/>
</dbReference>
<dbReference type="GO" id="GO:0042597">
    <property type="term" value="C:periplasmic space"/>
    <property type="evidence" value="ECO:0007669"/>
    <property type="project" value="InterPro"/>
</dbReference>
<evidence type="ECO:0000256" key="2">
    <source>
        <dbReference type="ARBA" id="ARBA00022729"/>
    </source>
</evidence>
<keyword evidence="2 3" id="KW-0732">Signal</keyword>
<feature type="chain" id="PRO_5003080100" evidence="3">
    <location>
        <begin position="31"/>
        <end position="699"/>
    </location>
</feature>
<dbReference type="SUPFAM" id="SSF53955">
    <property type="entry name" value="Lysozyme-like"/>
    <property type="match status" value="1"/>
</dbReference>
<gene>
    <name evidence="6" type="ordered locus">Tint_2522</name>
</gene>
<dbReference type="PANTHER" id="PTHR37423">
    <property type="entry name" value="SOLUBLE LYTIC MUREIN TRANSGLYCOSYLASE-RELATED"/>
    <property type="match status" value="1"/>
</dbReference>
<dbReference type="AlphaFoldDB" id="D5X5H0"/>
<dbReference type="GO" id="GO:0000270">
    <property type="term" value="P:peptidoglycan metabolic process"/>
    <property type="evidence" value="ECO:0007669"/>
    <property type="project" value="InterPro"/>
</dbReference>
<name>D5X5H0_THIK1</name>
<organism evidence="6">
    <name type="scientific">Thiomonas intermedia (strain K12)</name>
    <name type="common">Thiobacillus intermedius</name>
    <dbReference type="NCBI Taxonomy" id="75379"/>
    <lineage>
        <taxon>Bacteria</taxon>
        <taxon>Pseudomonadati</taxon>
        <taxon>Pseudomonadota</taxon>
        <taxon>Betaproteobacteria</taxon>
        <taxon>Burkholderiales</taxon>
        <taxon>Thiomonas</taxon>
    </lineage>
</organism>
<dbReference type="InterPro" id="IPR037061">
    <property type="entry name" value="Lytic_TGlycoase_superhlx_L_sf"/>
</dbReference>
<dbReference type="SUPFAM" id="SSF48435">
    <property type="entry name" value="Bacterial muramidases"/>
    <property type="match status" value="1"/>
</dbReference>
<evidence type="ECO:0000259" key="5">
    <source>
        <dbReference type="Pfam" id="PF14718"/>
    </source>
</evidence>
<protein>
    <submittedName>
        <fullName evidence="6">Lytic transglycosylase catalytic</fullName>
    </submittedName>
</protein>